<organism evidence="2">
    <name type="scientific">marine metagenome</name>
    <dbReference type="NCBI Taxonomy" id="408172"/>
    <lineage>
        <taxon>unclassified sequences</taxon>
        <taxon>metagenomes</taxon>
        <taxon>ecological metagenomes</taxon>
    </lineage>
</organism>
<gene>
    <name evidence="2" type="ORF">METZ01_LOCUS181189</name>
</gene>
<reference evidence="2" key="1">
    <citation type="submission" date="2018-05" db="EMBL/GenBank/DDBJ databases">
        <authorList>
            <person name="Lanie J.A."/>
            <person name="Ng W.-L."/>
            <person name="Kazmierczak K.M."/>
            <person name="Andrzejewski T.M."/>
            <person name="Davidsen T.M."/>
            <person name="Wayne K.J."/>
            <person name="Tettelin H."/>
            <person name="Glass J.I."/>
            <person name="Rusch D."/>
            <person name="Podicherti R."/>
            <person name="Tsui H.-C.T."/>
            <person name="Winkler M.E."/>
        </authorList>
    </citation>
    <scope>NUCLEOTIDE SEQUENCE</scope>
</reference>
<accession>A0A382CQI2</accession>
<dbReference type="EMBL" id="UINC01035629">
    <property type="protein sequence ID" value="SVB28335.1"/>
    <property type="molecule type" value="Genomic_DNA"/>
</dbReference>
<name>A0A382CQI2_9ZZZZ</name>
<dbReference type="InterPro" id="IPR013783">
    <property type="entry name" value="Ig-like_fold"/>
</dbReference>
<feature type="domain" description="Secretion system C-terminal sorting" evidence="1">
    <location>
        <begin position="448"/>
        <end position="523"/>
    </location>
</feature>
<protein>
    <recommendedName>
        <fullName evidence="1">Secretion system C-terminal sorting domain-containing protein</fullName>
    </recommendedName>
</protein>
<dbReference type="NCBIfam" id="TIGR04183">
    <property type="entry name" value="Por_Secre_tail"/>
    <property type="match status" value="1"/>
</dbReference>
<proteinExistence type="predicted"/>
<dbReference type="Gene3D" id="2.60.40.10">
    <property type="entry name" value="Immunoglobulins"/>
    <property type="match status" value="1"/>
</dbReference>
<feature type="non-terminal residue" evidence="2">
    <location>
        <position position="1"/>
    </location>
</feature>
<dbReference type="AlphaFoldDB" id="A0A382CQI2"/>
<dbReference type="Pfam" id="PF18962">
    <property type="entry name" value="Por_Secre_tail"/>
    <property type="match status" value="1"/>
</dbReference>
<evidence type="ECO:0000313" key="2">
    <source>
        <dbReference type="EMBL" id="SVB28335.1"/>
    </source>
</evidence>
<evidence type="ECO:0000259" key="1">
    <source>
        <dbReference type="Pfam" id="PF18962"/>
    </source>
</evidence>
<dbReference type="InterPro" id="IPR026444">
    <property type="entry name" value="Secre_tail"/>
</dbReference>
<dbReference type="Gene3D" id="2.60.40.4070">
    <property type="match status" value="1"/>
</dbReference>
<sequence>VANWARVKYSMSWPSSSDPFYLANSTEQNARRTYYGVNGIPAGFGNGSSAGSSAATWRSSGLSNIGDPTPVSIVFNGGMIDDELQMSVTVSSESDLSTTDLRLFVCTSIDSVYYNSPSAYDDFENVFIDFLTSSSGQDLDLDGVNDITEEFNWSMPSPWPNTNPNIIWDISDLNVIAFVQNYTSKDVLQAEWSRVSEMNIDMDEDGILNDEDNCMEVYNPGQEDVDGDGMGDACDPCDNANVYVVGNLNGDLANDQPIINIYDVLFLVDRILDDDYSDENYTGCSIESADINQDLIFNTLDVIILIMEVMSQDNGGGRVAAGSGTLAITDQPGMLSMTLNGDDLISGFQVDVPVNNFREEDMNQLTLPTGWLFETRQLNDMIRIVAIDLSGNHPVKEVSFTLPGSLSGTPENVVVCNNIGQAINTTVTYKQPAVEKLELSNQVDFSKIYPNPFNPAVTIPFSIPFEMYTRVAVYNITGQLVDILLEERALRPGHHTLTWDGTKFSSGVYIIRVETPLQSFSQKAFLLK</sequence>